<dbReference type="Pfam" id="PF17676">
    <property type="entry name" value="Peptidase_S66C"/>
    <property type="match status" value="1"/>
</dbReference>
<keyword evidence="2" id="KW-0121">Carboxypeptidase</keyword>
<dbReference type="CDD" id="cd07025">
    <property type="entry name" value="Peptidase_S66"/>
    <property type="match status" value="1"/>
</dbReference>
<comment type="similarity">
    <text evidence="1">Belongs to the peptidase S66 family.</text>
</comment>
<evidence type="ECO:0000313" key="9">
    <source>
        <dbReference type="Proteomes" id="UP001065174"/>
    </source>
</evidence>
<keyword evidence="5" id="KW-0720">Serine protease</keyword>
<dbReference type="Gene3D" id="3.40.50.10740">
    <property type="entry name" value="Class I glutamine amidotransferase-like"/>
    <property type="match status" value="1"/>
</dbReference>
<protein>
    <submittedName>
        <fullName evidence="8">LD-carboxypeptidase</fullName>
    </submittedName>
</protein>
<dbReference type="InterPro" id="IPR029062">
    <property type="entry name" value="Class_I_gatase-like"/>
</dbReference>
<evidence type="ECO:0000259" key="6">
    <source>
        <dbReference type="Pfam" id="PF02016"/>
    </source>
</evidence>
<dbReference type="SUPFAM" id="SSF141986">
    <property type="entry name" value="LD-carboxypeptidase A C-terminal domain-like"/>
    <property type="match status" value="1"/>
</dbReference>
<dbReference type="InterPro" id="IPR003507">
    <property type="entry name" value="S66_fam"/>
</dbReference>
<name>A0ABY6CLN7_9BACT</name>
<feature type="domain" description="LD-carboxypeptidase N-terminal" evidence="6">
    <location>
        <begin position="47"/>
        <end position="163"/>
    </location>
</feature>
<keyword evidence="4" id="KW-0378">Hydrolase</keyword>
<sequence length="350" mass="38025">MNRRKFIGNTALLTGASMLTYCTTEAKSEGKKATVIKPMGLKKGDTIGLITPGSALIGDAELRAVRNMESLGFKVVKSKNFNIRTGFVAGTDQQRVDDLHAMFANPEINAIICARGGYGTGRLLQLLDYELIRNNPKILLGFSDITALHYAIFQQTGLVCYHGPVASSEFTPHTTFGVQDVLMSTKLAKIARPVAWQTKSAESYQYMSLVKGVSEGQLIGGNLSIMCSLLGTPYDVDFVGKIVFIEEVGESLYRVDRMLTQLLNSGKLDNCAGVVLGIFDSCTAKSGGVDDDNYVTLTKVLKDRLGRLAIPVMYGLPIGHIDDNSTLPIGIRARMDTDRQTLELLETAVV</sequence>
<dbReference type="InterPro" id="IPR040449">
    <property type="entry name" value="Peptidase_S66_N"/>
</dbReference>
<keyword evidence="9" id="KW-1185">Reference proteome</keyword>
<dbReference type="InterPro" id="IPR040921">
    <property type="entry name" value="Peptidase_S66C"/>
</dbReference>
<dbReference type="Pfam" id="PF02016">
    <property type="entry name" value="Peptidase_S66"/>
    <property type="match status" value="1"/>
</dbReference>
<dbReference type="PANTHER" id="PTHR30237:SF2">
    <property type="entry name" value="MUREIN TETRAPEPTIDE CARBOXYPEPTIDASE"/>
    <property type="match status" value="1"/>
</dbReference>
<dbReference type="Gene3D" id="3.50.30.60">
    <property type="entry name" value="LD-carboxypeptidase A C-terminal domain-like"/>
    <property type="match status" value="1"/>
</dbReference>
<dbReference type="Proteomes" id="UP001065174">
    <property type="component" value="Chromosome"/>
</dbReference>
<accession>A0ABY6CLN7</accession>
<dbReference type="RefSeq" id="WP_262308733.1">
    <property type="nucleotide sequence ID" value="NZ_CP106679.1"/>
</dbReference>
<evidence type="ECO:0000313" key="8">
    <source>
        <dbReference type="EMBL" id="UXP31294.1"/>
    </source>
</evidence>
<evidence type="ECO:0000256" key="5">
    <source>
        <dbReference type="ARBA" id="ARBA00022825"/>
    </source>
</evidence>
<dbReference type="PANTHER" id="PTHR30237">
    <property type="entry name" value="MURAMOYLTETRAPEPTIDE CARBOXYPEPTIDASE"/>
    <property type="match status" value="1"/>
</dbReference>
<proteinExistence type="inferred from homology"/>
<evidence type="ECO:0000256" key="3">
    <source>
        <dbReference type="ARBA" id="ARBA00022670"/>
    </source>
</evidence>
<evidence type="ECO:0000259" key="7">
    <source>
        <dbReference type="Pfam" id="PF17676"/>
    </source>
</evidence>
<dbReference type="InterPro" id="IPR027478">
    <property type="entry name" value="LdcA_N"/>
</dbReference>
<evidence type="ECO:0000256" key="2">
    <source>
        <dbReference type="ARBA" id="ARBA00022645"/>
    </source>
</evidence>
<feature type="domain" description="LD-carboxypeptidase C-terminal" evidence="7">
    <location>
        <begin position="215"/>
        <end position="335"/>
    </location>
</feature>
<reference evidence="8" key="1">
    <citation type="submission" date="2022-09" db="EMBL/GenBank/DDBJ databases">
        <title>Comparative genomics and taxonomic characterization of three novel marine species of genus Reichenbachiella exhibiting antioxidant and polysaccharide degradation activities.</title>
        <authorList>
            <person name="Muhammad N."/>
            <person name="Lee Y.-J."/>
            <person name="Ko J."/>
            <person name="Kim S.-G."/>
        </authorList>
    </citation>
    <scope>NUCLEOTIDE SEQUENCE</scope>
    <source>
        <strain evidence="8">BKB1-1</strain>
    </source>
</reference>
<organism evidence="8 9">
    <name type="scientific">Reichenbachiella agarivorans</name>
    <dbReference type="NCBI Taxonomy" id="2979464"/>
    <lineage>
        <taxon>Bacteria</taxon>
        <taxon>Pseudomonadati</taxon>
        <taxon>Bacteroidota</taxon>
        <taxon>Cytophagia</taxon>
        <taxon>Cytophagales</taxon>
        <taxon>Reichenbachiellaceae</taxon>
        <taxon>Reichenbachiella</taxon>
    </lineage>
</organism>
<dbReference type="EMBL" id="CP106679">
    <property type="protein sequence ID" value="UXP31294.1"/>
    <property type="molecule type" value="Genomic_DNA"/>
</dbReference>
<evidence type="ECO:0000256" key="4">
    <source>
        <dbReference type="ARBA" id="ARBA00022801"/>
    </source>
</evidence>
<dbReference type="InterPro" id="IPR027461">
    <property type="entry name" value="Carboxypeptidase_A_C_sf"/>
</dbReference>
<keyword evidence="3" id="KW-0645">Protease</keyword>
<gene>
    <name evidence="8" type="ORF">N6H18_13145</name>
</gene>
<dbReference type="PIRSF" id="PIRSF028757">
    <property type="entry name" value="LD-carboxypeptidase"/>
    <property type="match status" value="1"/>
</dbReference>
<evidence type="ECO:0000256" key="1">
    <source>
        <dbReference type="ARBA" id="ARBA00010233"/>
    </source>
</evidence>
<dbReference type="SUPFAM" id="SSF52317">
    <property type="entry name" value="Class I glutamine amidotransferase-like"/>
    <property type="match status" value="1"/>
</dbReference>